<protein>
    <submittedName>
        <fullName evidence="1">Uncharacterized protein</fullName>
    </submittedName>
</protein>
<accession>A0ABW8C4Y4</accession>
<evidence type="ECO:0000313" key="1">
    <source>
        <dbReference type="EMBL" id="MFI9100877.1"/>
    </source>
</evidence>
<dbReference type="EMBL" id="JBITYG010000002">
    <property type="protein sequence ID" value="MFI9100877.1"/>
    <property type="molecule type" value="Genomic_DNA"/>
</dbReference>
<keyword evidence="2" id="KW-1185">Reference proteome</keyword>
<gene>
    <name evidence="1" type="ORF">ACIGXA_10140</name>
</gene>
<evidence type="ECO:0000313" key="2">
    <source>
        <dbReference type="Proteomes" id="UP001614394"/>
    </source>
</evidence>
<comment type="caution">
    <text evidence="1">The sequence shown here is derived from an EMBL/GenBank/DDBJ whole genome shotgun (WGS) entry which is preliminary data.</text>
</comment>
<proteinExistence type="predicted"/>
<dbReference type="Proteomes" id="UP001614394">
    <property type="component" value="Unassembled WGS sequence"/>
</dbReference>
<dbReference type="RefSeq" id="WP_399646598.1">
    <property type="nucleotide sequence ID" value="NZ_JBITYG010000002.1"/>
</dbReference>
<reference evidence="1 2" key="1">
    <citation type="submission" date="2024-10" db="EMBL/GenBank/DDBJ databases">
        <title>The Natural Products Discovery Center: Release of the First 8490 Sequenced Strains for Exploring Actinobacteria Biosynthetic Diversity.</title>
        <authorList>
            <person name="Kalkreuter E."/>
            <person name="Kautsar S.A."/>
            <person name="Yang D."/>
            <person name="Bader C.D."/>
            <person name="Teijaro C.N."/>
            <person name="Fluegel L."/>
            <person name="Davis C.M."/>
            <person name="Simpson J.R."/>
            <person name="Lauterbach L."/>
            <person name="Steele A.D."/>
            <person name="Gui C."/>
            <person name="Meng S."/>
            <person name="Li G."/>
            <person name="Viehrig K."/>
            <person name="Ye F."/>
            <person name="Su P."/>
            <person name="Kiefer A.F."/>
            <person name="Nichols A."/>
            <person name="Cepeda A.J."/>
            <person name="Yan W."/>
            <person name="Fan B."/>
            <person name="Jiang Y."/>
            <person name="Adhikari A."/>
            <person name="Zheng C.-J."/>
            <person name="Schuster L."/>
            <person name="Cowan T.M."/>
            <person name="Smanski M.J."/>
            <person name="Chevrette M.G."/>
            <person name="De Carvalho L.P.S."/>
            <person name="Shen B."/>
        </authorList>
    </citation>
    <scope>NUCLEOTIDE SEQUENCE [LARGE SCALE GENOMIC DNA]</scope>
    <source>
        <strain evidence="1 2">NPDC053399</strain>
    </source>
</reference>
<organism evidence="1 2">
    <name type="scientific">Streptomyces fildesensis</name>
    <dbReference type="NCBI Taxonomy" id="375757"/>
    <lineage>
        <taxon>Bacteria</taxon>
        <taxon>Bacillati</taxon>
        <taxon>Actinomycetota</taxon>
        <taxon>Actinomycetes</taxon>
        <taxon>Kitasatosporales</taxon>
        <taxon>Streptomycetaceae</taxon>
        <taxon>Streptomyces</taxon>
    </lineage>
</organism>
<name>A0ABW8C4Y4_9ACTN</name>
<sequence>MRTAPGDPQVLAIVERAYRGALEKQYADCLYLAAELHRQMGGMDIVLRGLSVTYAARRAHVPPLVLGGRLVDTLTDPRADVRVLLDAGVRVYAEEQGVRAYGLAGEGSLLDGVRTISTLDVAARWSDYRLVCFL</sequence>